<sequence length="307" mass="32332">MRILITGGLGFIGTNLIPYLTARGHAVVILDNLSNPAVQSAGGGTHLVIAEVLDRETVADLAGRVDGIVHLAALPGAAACESDPVGALRVNKDGTRVVVKAAQQANIPVVMASSVGAVVGAQSVPAYEGQGPQPTSVYGITKMEAEQLCLAYSRGMVLRFTNVYGPHCKRKSSIVPVLLRAAAGHEPVMIQGGGLTRDFVYVGDVCSAIVAGLEALFRAKLYCPPLFHIGSGVETSINNLIRLVTECTGEEVCQRRGVAPMAVGLRRSYTRTLRAQLYLGWRPTVGLKAGLSATWDWVREAMACAVS</sequence>
<dbReference type="InterPro" id="IPR050177">
    <property type="entry name" value="Lipid_A_modif_metabolic_enz"/>
</dbReference>
<reference evidence="2" key="1">
    <citation type="journal article" date="2015" name="Nature">
        <title>Complex archaea that bridge the gap between prokaryotes and eukaryotes.</title>
        <authorList>
            <person name="Spang A."/>
            <person name="Saw J.H."/>
            <person name="Jorgensen S.L."/>
            <person name="Zaremba-Niedzwiedzka K."/>
            <person name="Martijn J."/>
            <person name="Lind A.E."/>
            <person name="van Eijk R."/>
            <person name="Schleper C."/>
            <person name="Guy L."/>
            <person name="Ettema T.J."/>
        </authorList>
    </citation>
    <scope>NUCLEOTIDE SEQUENCE</scope>
</reference>
<accession>A0A0F9NEX2</accession>
<comment type="caution">
    <text evidence="2">The sequence shown here is derived from an EMBL/GenBank/DDBJ whole genome shotgun (WGS) entry which is preliminary data.</text>
</comment>
<organism evidence="2">
    <name type="scientific">marine sediment metagenome</name>
    <dbReference type="NCBI Taxonomy" id="412755"/>
    <lineage>
        <taxon>unclassified sequences</taxon>
        <taxon>metagenomes</taxon>
        <taxon>ecological metagenomes</taxon>
    </lineage>
</organism>
<feature type="domain" description="NAD-dependent epimerase/dehydratase" evidence="1">
    <location>
        <begin position="3"/>
        <end position="215"/>
    </location>
</feature>
<dbReference type="InterPro" id="IPR001509">
    <property type="entry name" value="Epimerase_deHydtase"/>
</dbReference>
<gene>
    <name evidence="2" type="ORF">LCGC14_0975200</name>
</gene>
<evidence type="ECO:0000259" key="1">
    <source>
        <dbReference type="Pfam" id="PF01370"/>
    </source>
</evidence>
<dbReference type="AlphaFoldDB" id="A0A0F9NEX2"/>
<dbReference type="PANTHER" id="PTHR43245">
    <property type="entry name" value="BIFUNCTIONAL POLYMYXIN RESISTANCE PROTEIN ARNA"/>
    <property type="match status" value="1"/>
</dbReference>
<evidence type="ECO:0000313" key="2">
    <source>
        <dbReference type="EMBL" id="KKN16509.1"/>
    </source>
</evidence>
<dbReference type="InterPro" id="IPR036291">
    <property type="entry name" value="NAD(P)-bd_dom_sf"/>
</dbReference>
<dbReference type="Pfam" id="PF01370">
    <property type="entry name" value="Epimerase"/>
    <property type="match status" value="1"/>
</dbReference>
<protein>
    <recommendedName>
        <fullName evidence="1">NAD-dependent epimerase/dehydratase domain-containing protein</fullName>
    </recommendedName>
</protein>
<dbReference type="Gene3D" id="3.40.50.720">
    <property type="entry name" value="NAD(P)-binding Rossmann-like Domain"/>
    <property type="match status" value="1"/>
</dbReference>
<name>A0A0F9NEX2_9ZZZZ</name>
<proteinExistence type="predicted"/>
<dbReference type="SUPFAM" id="SSF51735">
    <property type="entry name" value="NAD(P)-binding Rossmann-fold domains"/>
    <property type="match status" value="1"/>
</dbReference>
<dbReference type="PANTHER" id="PTHR43245:SF13">
    <property type="entry name" value="UDP-D-APIOSE_UDP-D-XYLOSE SYNTHASE 2"/>
    <property type="match status" value="1"/>
</dbReference>
<dbReference type="EMBL" id="LAZR01003608">
    <property type="protein sequence ID" value="KKN16509.1"/>
    <property type="molecule type" value="Genomic_DNA"/>
</dbReference>